<protein>
    <recommendedName>
        <fullName evidence="2">Symplekin C-terminal domain-containing protein</fullName>
    </recommendedName>
</protein>
<proteinExistence type="predicted"/>
<feature type="region of interest" description="Disordered" evidence="1">
    <location>
        <begin position="494"/>
        <end position="519"/>
    </location>
</feature>
<dbReference type="InterPro" id="IPR022075">
    <property type="entry name" value="Symplekin_C"/>
</dbReference>
<dbReference type="PANTHER" id="PTHR47184">
    <property type="entry name" value="PHOSPHATIDYLINOSITOL 3-AND 4-KINASE FAMILY PROTEIN-RELATED"/>
    <property type="match status" value="1"/>
</dbReference>
<dbReference type="EMBL" id="CM007385">
    <property type="protein sequence ID" value="ONK67776.1"/>
    <property type="molecule type" value="Genomic_DNA"/>
</dbReference>
<evidence type="ECO:0000313" key="4">
    <source>
        <dbReference type="Proteomes" id="UP000243459"/>
    </source>
</evidence>
<feature type="compositionally biased region" description="Basic and acidic residues" evidence="1">
    <location>
        <begin position="500"/>
        <end position="517"/>
    </location>
</feature>
<dbReference type="Gramene" id="ONK67776">
    <property type="protein sequence ID" value="ONK67776"/>
    <property type="gene ID" value="A4U43_C05F3650"/>
</dbReference>
<gene>
    <name evidence="3" type="ORF">A4U43_C05F3650</name>
</gene>
<dbReference type="InterPro" id="IPR016024">
    <property type="entry name" value="ARM-type_fold"/>
</dbReference>
<reference evidence="4" key="1">
    <citation type="journal article" date="2017" name="Nat. Commun.">
        <title>The asparagus genome sheds light on the origin and evolution of a young Y chromosome.</title>
        <authorList>
            <person name="Harkess A."/>
            <person name="Zhou J."/>
            <person name="Xu C."/>
            <person name="Bowers J.E."/>
            <person name="Van der Hulst R."/>
            <person name="Ayyampalayam S."/>
            <person name="Mercati F."/>
            <person name="Riccardi P."/>
            <person name="McKain M.R."/>
            <person name="Kakrana A."/>
            <person name="Tang H."/>
            <person name="Ray J."/>
            <person name="Groenendijk J."/>
            <person name="Arikit S."/>
            <person name="Mathioni S.M."/>
            <person name="Nakano M."/>
            <person name="Shan H."/>
            <person name="Telgmann-Rauber A."/>
            <person name="Kanno A."/>
            <person name="Yue Z."/>
            <person name="Chen H."/>
            <person name="Li W."/>
            <person name="Chen Y."/>
            <person name="Xu X."/>
            <person name="Zhang Y."/>
            <person name="Luo S."/>
            <person name="Chen H."/>
            <person name="Gao J."/>
            <person name="Mao Z."/>
            <person name="Pires J.C."/>
            <person name="Luo M."/>
            <person name="Kudrna D."/>
            <person name="Wing R.A."/>
            <person name="Meyers B.C."/>
            <person name="Yi K."/>
            <person name="Kong H."/>
            <person name="Lavrijsen P."/>
            <person name="Sunseri F."/>
            <person name="Falavigna A."/>
            <person name="Ye Y."/>
            <person name="Leebens-Mack J.H."/>
            <person name="Chen G."/>
        </authorList>
    </citation>
    <scope>NUCLEOTIDE SEQUENCE [LARGE SCALE GENOMIC DNA]</scope>
    <source>
        <strain evidence="4">cv. DH0086</strain>
    </source>
</reference>
<sequence length="836" mass="92014">MKHLPKSLPVSPGRTINIPPNSQTSFPSTSQAGSSVPNTASSQSSPLPSVLVSAAVSSNGINTQAYDIPSVPNLVNDVKRDPRRDPRRLDPRRSAAPVGESSTPLKSVGINDIQGLLDSSNRPTTSGAQTTNLGVQTIESAPTSNAVLEFSEKLIDQAAEQQISGDNLESINEIVEKDSSLEGQLPSDLVLSPVHSVEQESTTSLEISENEGDYDNMLEPDMTLSSEDVSHDLPMAPLYVEQTNEQKKALCQLAMTRLIDYKQIQTSGRSPSCLSILARLVAQSDADDDLVTFFRKHIVLDYHRREGHDLSMHVLYHLYAVTVSNLDGHSPLETNNYEKFLLAVAKALLDSLPASDKSFSRLLGEAPFLTESAFKMLEDLCQSHGYENHKDACDGDRVSQGLGALWSLILGRPVYRQTCLDIALKCSVHSHDEVRAKAIRLVANKLFLLPYASERIEKFAQSMLFSVVDQHVSEAETQHPASSEQMKETGIQETSVSHAHNSDIRPSESETIKDKPLSPHSVPTTPLLHAQRQTSLFFALCTKKPSLLHLVFDVYGRAPKVVRQSIHRHIPGLIRTLGPSDPKLLQMISEPPEGSENLITLVLQLMTEESTPSADLIASVKHLYDTKLKDVTILIPLLSSLSKDEVLPIFPRLVNLPLEKFQDALARILQGSAHTGPALTPVEVLVAIHDVDPVKHGVALKKITDACTACFEQRTVFTQHVLAKSLSHMVEQVPLPMLLFETVIQAIGAYPVPSIDFVMGILSKLVEKQIWKMPKLWVGFLKLVSQTHPHSFNVLLQLPPLQLENALNKYANLRSPLAAYADQPNIRTSLSRYFTL</sequence>
<feature type="region of interest" description="Disordered" evidence="1">
    <location>
        <begin position="1"/>
        <end position="46"/>
    </location>
</feature>
<dbReference type="Proteomes" id="UP000243459">
    <property type="component" value="Chromosome 5"/>
</dbReference>
<dbReference type="SUPFAM" id="SSF48371">
    <property type="entry name" value="ARM repeat"/>
    <property type="match status" value="1"/>
</dbReference>
<dbReference type="AlphaFoldDB" id="A0A5P1EPB5"/>
<evidence type="ECO:0000313" key="3">
    <source>
        <dbReference type="EMBL" id="ONK67776.1"/>
    </source>
</evidence>
<evidence type="ECO:0000256" key="1">
    <source>
        <dbReference type="SAM" id="MobiDB-lite"/>
    </source>
</evidence>
<accession>A0A5P1EPB5</accession>
<name>A0A5P1EPB5_ASPOF</name>
<organism evidence="3 4">
    <name type="scientific">Asparagus officinalis</name>
    <name type="common">Garden asparagus</name>
    <dbReference type="NCBI Taxonomy" id="4686"/>
    <lineage>
        <taxon>Eukaryota</taxon>
        <taxon>Viridiplantae</taxon>
        <taxon>Streptophyta</taxon>
        <taxon>Embryophyta</taxon>
        <taxon>Tracheophyta</taxon>
        <taxon>Spermatophyta</taxon>
        <taxon>Magnoliopsida</taxon>
        <taxon>Liliopsida</taxon>
        <taxon>Asparagales</taxon>
        <taxon>Asparagaceae</taxon>
        <taxon>Asparagoideae</taxon>
        <taxon>Asparagus</taxon>
    </lineage>
</organism>
<evidence type="ECO:0000259" key="2">
    <source>
        <dbReference type="Pfam" id="PF12295"/>
    </source>
</evidence>
<keyword evidence="4" id="KW-1185">Reference proteome</keyword>
<feature type="compositionally biased region" description="Polar residues" evidence="1">
    <location>
        <begin position="18"/>
        <end position="39"/>
    </location>
</feature>
<dbReference type="PANTHER" id="PTHR47184:SF3">
    <property type="entry name" value="PHOSPHATIDYLINOSITOL 3-AND 4-KINASE FAMILY PROTEIN-RELATED"/>
    <property type="match status" value="1"/>
</dbReference>
<feature type="compositionally biased region" description="Basic and acidic residues" evidence="1">
    <location>
        <begin position="77"/>
        <end position="93"/>
    </location>
</feature>
<feature type="region of interest" description="Disordered" evidence="1">
    <location>
        <begin position="72"/>
        <end position="107"/>
    </location>
</feature>
<dbReference type="Pfam" id="PF12295">
    <property type="entry name" value="Symplekin_C"/>
    <property type="match status" value="1"/>
</dbReference>
<feature type="domain" description="Symplekin C-terminal" evidence="2">
    <location>
        <begin position="630"/>
        <end position="809"/>
    </location>
</feature>